<evidence type="ECO:0000313" key="8">
    <source>
        <dbReference type="Proteomes" id="UP000237246"/>
    </source>
</evidence>
<dbReference type="UniPathway" id="UPA00378"/>
<keyword evidence="2" id="KW-0256">Endoplasmic reticulum</keyword>
<dbReference type="AlphaFoldDB" id="A0A2P4SPN0"/>
<evidence type="ECO:0000256" key="1">
    <source>
        <dbReference type="ARBA" id="ARBA00046750"/>
    </source>
</evidence>
<protein>
    <recommendedName>
        <fullName evidence="2">Dolichyl-diphosphooligosaccharide--protein glycosyltransferase subunit 2</fullName>
    </recommendedName>
    <alternativeName>
        <fullName evidence="2">Ribophorin-2</fullName>
    </alternativeName>
</protein>
<dbReference type="PANTHER" id="PTHR12640:SF0">
    <property type="entry name" value="DOLICHYL-DIPHOSPHOOLIGOSACCHARIDE--PROTEIN GLYCOSYLTRANSFERASE SUBUNIT 2"/>
    <property type="match status" value="1"/>
</dbReference>
<dbReference type="OrthoDB" id="432292at2759"/>
<evidence type="ECO:0000256" key="3">
    <source>
        <dbReference type="SAM" id="MobiDB-lite"/>
    </source>
</evidence>
<comment type="similarity">
    <text evidence="2">Belongs to the SWP1 family.</text>
</comment>
<evidence type="ECO:0000256" key="2">
    <source>
        <dbReference type="RuleBase" id="RU366029"/>
    </source>
</evidence>
<dbReference type="InterPro" id="IPR055375">
    <property type="entry name" value="Ribophorin_II_2nd"/>
</dbReference>
<comment type="subcellular location">
    <subcellularLocation>
        <location evidence="2">Endoplasmic reticulum membrane</location>
        <topology evidence="2">Multi-pass membrane protein</topology>
    </subcellularLocation>
</comment>
<name>A0A2P4SPN0_BAMTH</name>
<organism evidence="7 8">
    <name type="scientific">Bambusicola thoracicus</name>
    <name type="common">Chinese bamboo-partridge</name>
    <name type="synonym">Perdix thoracica</name>
    <dbReference type="NCBI Taxonomy" id="9083"/>
    <lineage>
        <taxon>Eukaryota</taxon>
        <taxon>Metazoa</taxon>
        <taxon>Chordata</taxon>
        <taxon>Craniata</taxon>
        <taxon>Vertebrata</taxon>
        <taxon>Euteleostomi</taxon>
        <taxon>Archelosauria</taxon>
        <taxon>Archosauria</taxon>
        <taxon>Dinosauria</taxon>
        <taxon>Saurischia</taxon>
        <taxon>Theropoda</taxon>
        <taxon>Coelurosauria</taxon>
        <taxon>Aves</taxon>
        <taxon>Neognathae</taxon>
        <taxon>Galloanserae</taxon>
        <taxon>Galliformes</taxon>
        <taxon>Phasianidae</taxon>
        <taxon>Perdicinae</taxon>
        <taxon>Bambusicola</taxon>
    </lineage>
</organism>
<evidence type="ECO:0000313" key="7">
    <source>
        <dbReference type="EMBL" id="POI26056.1"/>
    </source>
</evidence>
<dbReference type="InterPro" id="IPR008814">
    <property type="entry name" value="Swp1"/>
</dbReference>
<dbReference type="InterPro" id="IPR055373">
    <property type="entry name" value="Ribophorin_II_N"/>
</dbReference>
<dbReference type="GO" id="GO:0008250">
    <property type="term" value="C:oligosaccharyltransferase complex"/>
    <property type="evidence" value="ECO:0007669"/>
    <property type="project" value="UniProtKB-UniRule"/>
</dbReference>
<feature type="domain" description="Ribophorin II second" evidence="6">
    <location>
        <begin position="293"/>
        <end position="383"/>
    </location>
</feature>
<proteinExistence type="inferred from homology"/>
<dbReference type="Pfam" id="PF23861">
    <property type="entry name" value="Ribophorin_II_2nd"/>
    <property type="match status" value="1"/>
</dbReference>
<feature type="chain" id="PRO_5015131946" description="Dolichyl-diphosphooligosaccharide--protein glycosyltransferase subunit 2" evidence="4">
    <location>
        <begin position="45"/>
        <end position="403"/>
    </location>
</feature>
<dbReference type="GO" id="GO:0006487">
    <property type="term" value="P:protein N-linked glycosylation"/>
    <property type="evidence" value="ECO:0007669"/>
    <property type="project" value="UniProtKB-UniRule"/>
</dbReference>
<dbReference type="Proteomes" id="UP000237246">
    <property type="component" value="Unassembled WGS sequence"/>
</dbReference>
<evidence type="ECO:0000259" key="6">
    <source>
        <dbReference type="Pfam" id="PF23861"/>
    </source>
</evidence>
<feature type="signal peptide" evidence="4">
    <location>
        <begin position="1"/>
        <end position="44"/>
    </location>
</feature>
<keyword evidence="8" id="KW-1185">Reference proteome</keyword>
<reference evidence="7 8" key="1">
    <citation type="submission" date="2018-01" db="EMBL/GenBank/DDBJ databases">
        <title>Comparison of the Chinese Bamboo Partridge and Red Junglefowl genome sequences highlights the importance of demography in genome evolution.</title>
        <authorList>
            <person name="Tiley G.P."/>
            <person name="Kimball R.T."/>
            <person name="Braun E.L."/>
            <person name="Burleigh J.G."/>
        </authorList>
    </citation>
    <scope>NUCLEOTIDE SEQUENCE [LARGE SCALE GENOMIC DNA]</scope>
    <source>
        <strain evidence="7">RTK389</strain>
        <tissue evidence="7">Blood</tissue>
    </source>
</reference>
<dbReference type="Pfam" id="PF05817">
    <property type="entry name" value="Ribophorin_II"/>
    <property type="match status" value="1"/>
</dbReference>
<comment type="subunit">
    <text evidence="1">Component of the oligosaccharyltransferase (OST) complex. OST exists in two different complex forms which contain common core subunits RPN1, RPN2, OST48, OST4, DAD1 and TMEM258, either STT3A or STT3B as catalytic subunits, and form-specific accessory subunits. STT3A complex assembly occurs through the formation of 3 subcomplexes. Subcomplex 1 contains RPN1 and TMEM258, subcomplex 2 contains the STT3A-specific subunits STT3A, DC2/OSTC, and KCP2 as well as the core subunit OST4, and subcomplex 3 contains RPN2, DAD1, and OST48. The STT3A complex can form stable complexes with the Sec61 complex or with both the Sec61 and TRAP complexes. Interacts with DDI2. Interacts with TMEM35A/NACHO.</text>
</comment>
<dbReference type="PANTHER" id="PTHR12640">
    <property type="entry name" value="RIBOPHORIN II"/>
    <property type="match status" value="1"/>
</dbReference>
<feature type="region of interest" description="Disordered" evidence="3">
    <location>
        <begin position="1"/>
        <end position="23"/>
    </location>
</feature>
<accession>A0A2P4SPN0</accession>
<gene>
    <name evidence="7" type="ORF">CIB84_010194</name>
</gene>
<feature type="domain" description="Ribophorin II N-terminal" evidence="5">
    <location>
        <begin position="51"/>
        <end position="285"/>
    </location>
</feature>
<evidence type="ECO:0000256" key="4">
    <source>
        <dbReference type="SAM" id="SignalP"/>
    </source>
</evidence>
<keyword evidence="4" id="KW-0732">Signal</keyword>
<comment type="pathway">
    <text evidence="2">Protein modification; protein glycosylation.</text>
</comment>
<dbReference type="EMBL" id="PPHD01030740">
    <property type="protein sequence ID" value="POI26056.1"/>
    <property type="molecule type" value="Genomic_DNA"/>
</dbReference>
<comment type="function">
    <text evidence="2">Subunit of the oligosaccharyl transferase (OST) complex that catalyzes the initial transfer of a defined glycan (Glc(3)Man(9)GlcNAc(2) in eukaryotes) from the lipid carrier dolichol-pyrophosphate to an asparagine residue within an Asn-X-Ser/Thr consensus motif in nascent polypeptide chains, the first step in protein N-glycosylation. N-glycosylation occurs cotranslationally and the complex associates with the Sec61 complex at the channel-forming translocon complex that mediates protein translocation across the endoplasmic reticulum (ER). All subunits are required for a maximal enzyme activity.</text>
</comment>
<sequence length="403" mass="43943">MTRWYAPGRKRRRGPAGSSNKMAAPGRRLCLVEALLLLLVGAQALAPSHHLSAQDLARLRAALERPFTDLQAAYHSIVGLHSLGLRVADEKAACNFVKSHVDSSSVDSLFYAAQSIRVLSGCEVTISNETRELLLAAVSEDSSITQIFHAVGALSSFGLPLASQEALSALTARLSKEENVLATIQALETASYLSQQADLSGIVEEIEDLVARLDDLGGVYLQFEEGIETTALFVAAAYKLSDHVGTEPAMKEEQIIQLINAIFSKKNFETLSEAFSVARAAGSLSHNRYHLPVIIVPDGPAAVSHHQPVLRLQVTNVMSKPLTQASVKLDYAKSASTKATVLQQTPFALSGEVFELNFMNVKPASGYYDFSISVDGDNRFIANRVEHVFFWHMDWILAQDYDQ</sequence>
<comment type="caution">
    <text evidence="7">The sequence shown here is derived from an EMBL/GenBank/DDBJ whole genome shotgun (WGS) entry which is preliminary data.</text>
</comment>
<evidence type="ECO:0000259" key="5">
    <source>
        <dbReference type="Pfam" id="PF05817"/>
    </source>
</evidence>